<keyword evidence="1" id="KW-0396">Initiation factor</keyword>
<dbReference type="GO" id="GO:0003743">
    <property type="term" value="F:translation initiation factor activity"/>
    <property type="evidence" value="ECO:0007669"/>
    <property type="project" value="UniProtKB-KW"/>
</dbReference>
<evidence type="ECO:0000313" key="1">
    <source>
        <dbReference type="EMBL" id="TSC97284.1"/>
    </source>
</evidence>
<dbReference type="AlphaFoldDB" id="A0A554LWR2"/>
<name>A0A554LWR2_9BACT</name>
<feature type="non-terminal residue" evidence="1">
    <location>
        <position position="24"/>
    </location>
</feature>
<dbReference type="EMBL" id="VMGL01000007">
    <property type="protein sequence ID" value="TSC97284.1"/>
    <property type="molecule type" value="Genomic_DNA"/>
</dbReference>
<keyword evidence="1" id="KW-0648">Protein biosynthesis</keyword>
<organism evidence="1 2">
    <name type="scientific">Candidatus Berkelbacteria bacterium Licking1014_2</name>
    <dbReference type="NCBI Taxonomy" id="2017146"/>
    <lineage>
        <taxon>Bacteria</taxon>
        <taxon>Candidatus Berkelbacteria</taxon>
    </lineage>
</organism>
<comment type="caution">
    <text evidence="1">The sequence shown here is derived from an EMBL/GenBank/DDBJ whole genome shotgun (WGS) entry which is preliminary data.</text>
</comment>
<dbReference type="Proteomes" id="UP000318711">
    <property type="component" value="Unassembled WGS sequence"/>
</dbReference>
<reference evidence="1 2" key="1">
    <citation type="submission" date="2017-07" db="EMBL/GenBank/DDBJ databases">
        <title>Mechanisms for carbon and nitrogen cycling indicate functional differentiation within the Candidate Phyla Radiation.</title>
        <authorList>
            <person name="Danczak R.E."/>
            <person name="Johnston M.D."/>
            <person name="Kenah C."/>
            <person name="Slattery M."/>
            <person name="Wrighton K.C."/>
            <person name="Wilkins M.J."/>
        </authorList>
    </citation>
    <scope>NUCLEOTIDE SEQUENCE [LARGE SCALE GENOMIC DNA]</scope>
    <source>
        <strain evidence="1">Licking1014_2</strain>
    </source>
</reference>
<gene>
    <name evidence="1" type="ORF">CEN88_100</name>
</gene>
<evidence type="ECO:0000313" key="2">
    <source>
        <dbReference type="Proteomes" id="UP000318711"/>
    </source>
</evidence>
<proteinExistence type="predicted"/>
<sequence length="24" mass="2589">MTGVIGGVGIFGRISRWNKNGIKK</sequence>
<accession>A0A554LWR2</accession>
<protein>
    <submittedName>
        <fullName evidence="1">Translation initiation factor IF-1</fullName>
    </submittedName>
</protein>